<dbReference type="PANTHER" id="PTHR11412">
    <property type="entry name" value="MACROGLOBULIN / COMPLEMENT"/>
    <property type="match status" value="1"/>
</dbReference>
<dbReference type="SMART" id="SM01419">
    <property type="entry name" value="Thiol-ester_cl"/>
    <property type="match status" value="1"/>
</dbReference>
<evidence type="ECO:0000313" key="3">
    <source>
        <dbReference type="Proteomes" id="UP000192220"/>
    </source>
</evidence>
<dbReference type="InterPro" id="IPR050473">
    <property type="entry name" value="A2M/Complement_sys"/>
</dbReference>
<dbReference type="GeneID" id="106535819"/>
<evidence type="ECO:0000256" key="1">
    <source>
        <dbReference type="ARBA" id="ARBA00023157"/>
    </source>
</evidence>
<dbReference type="InParanoid" id="A0A2I4D811"/>
<dbReference type="PROSITE" id="PS00477">
    <property type="entry name" value="ALPHA_2_MACROGLOBULIN"/>
    <property type="match status" value="1"/>
</dbReference>
<evidence type="ECO:0000313" key="4">
    <source>
        <dbReference type="RefSeq" id="XP_013888378.1"/>
    </source>
</evidence>
<proteinExistence type="predicted"/>
<evidence type="ECO:0000259" key="2">
    <source>
        <dbReference type="Pfam" id="PF07678"/>
    </source>
</evidence>
<dbReference type="OrthoDB" id="9998011at2759"/>
<dbReference type="Proteomes" id="UP000192220">
    <property type="component" value="Unplaced"/>
</dbReference>
<dbReference type="InterPro" id="IPR047565">
    <property type="entry name" value="Alpha-macroglob_thiol-ester_cl"/>
</dbReference>
<dbReference type="InterPro" id="IPR008930">
    <property type="entry name" value="Terpenoid_cyclase/PrenylTrfase"/>
</dbReference>
<dbReference type="STRING" id="52670.A0A2I4D811"/>
<protein>
    <submittedName>
        <fullName evidence="4">Alpha-2-macroglobulin</fullName>
    </submittedName>
</protein>
<gene>
    <name evidence="4" type="primary">LOC106535819</name>
</gene>
<keyword evidence="1" id="KW-1015">Disulfide bond</keyword>
<accession>A0A2I4D811</accession>
<dbReference type="InterPro" id="IPR011626">
    <property type="entry name" value="Alpha-macroglobulin_TED"/>
</dbReference>
<dbReference type="Pfam" id="PF07678">
    <property type="entry name" value="TED_complement"/>
    <property type="match status" value="1"/>
</dbReference>
<dbReference type="KEGG" id="alim:106535819"/>
<reference evidence="4" key="1">
    <citation type="submission" date="2025-08" db="UniProtKB">
        <authorList>
            <consortium name="RefSeq"/>
        </authorList>
    </citation>
    <scope>IDENTIFICATION</scope>
</reference>
<dbReference type="InterPro" id="IPR019742">
    <property type="entry name" value="MacrogloblnA2_CS"/>
</dbReference>
<dbReference type="SUPFAM" id="SSF48239">
    <property type="entry name" value="Terpenoid cyclases/Protein prenyltransferases"/>
    <property type="match status" value="1"/>
</dbReference>
<sequence>MFGYNALLCPAKGPVTKNFSLLLPEKFVAGSARASVSVLGDLMGRAMKNLDKLLSMPYGCGEQNMLLFAPDVFILDYLKSSGQLTPAILNKAKVFLQSGYQRELTYKHHDGSYSAFGDSDESGNTWLTAFVMKSFAGASAYIFVDPQTIKDARSWLAQLQKSSGCIRSVGKLFSNDMQGGVSDDVTLTAYVTAAMLELDGNASVSQAAS</sequence>
<dbReference type="PANTHER" id="PTHR11412:SF160">
    <property type="entry name" value="ALPHA-2-MACROGLOBULIN-LIKE PROTEIN 1"/>
    <property type="match status" value="1"/>
</dbReference>
<keyword evidence="3" id="KW-1185">Reference proteome</keyword>
<dbReference type="AlphaFoldDB" id="A0A2I4D811"/>
<organism evidence="3 4">
    <name type="scientific">Austrofundulus limnaeus</name>
    <name type="common">Annual killifish</name>
    <dbReference type="NCBI Taxonomy" id="52670"/>
    <lineage>
        <taxon>Eukaryota</taxon>
        <taxon>Metazoa</taxon>
        <taxon>Chordata</taxon>
        <taxon>Craniata</taxon>
        <taxon>Vertebrata</taxon>
        <taxon>Euteleostomi</taxon>
        <taxon>Actinopterygii</taxon>
        <taxon>Neopterygii</taxon>
        <taxon>Teleostei</taxon>
        <taxon>Neoteleostei</taxon>
        <taxon>Acanthomorphata</taxon>
        <taxon>Ovalentaria</taxon>
        <taxon>Atherinomorphae</taxon>
        <taxon>Cyprinodontiformes</taxon>
        <taxon>Rivulidae</taxon>
        <taxon>Austrofundulus</taxon>
    </lineage>
</organism>
<dbReference type="Gene3D" id="1.50.10.20">
    <property type="match status" value="1"/>
</dbReference>
<name>A0A2I4D811_AUSLI</name>
<dbReference type="Gene3D" id="2.60.120.1540">
    <property type="match status" value="1"/>
</dbReference>
<dbReference type="GO" id="GO:0005615">
    <property type="term" value="C:extracellular space"/>
    <property type="evidence" value="ECO:0007669"/>
    <property type="project" value="InterPro"/>
</dbReference>
<feature type="domain" description="Alpha-macroglobulin-like TED" evidence="2">
    <location>
        <begin position="36"/>
        <end position="199"/>
    </location>
</feature>
<dbReference type="RefSeq" id="XP_013888378.1">
    <property type="nucleotide sequence ID" value="XM_014032924.1"/>
</dbReference>